<dbReference type="SMART" id="SM00283">
    <property type="entry name" value="MA"/>
    <property type="match status" value="1"/>
</dbReference>
<evidence type="ECO:0000313" key="6">
    <source>
        <dbReference type="Proteomes" id="UP000004198"/>
    </source>
</evidence>
<dbReference type="eggNOG" id="COG0840">
    <property type="taxonomic scope" value="Bacteria"/>
</dbReference>
<keyword evidence="1 2" id="KW-0807">Transducer</keyword>
<dbReference type="GO" id="GO:0007165">
    <property type="term" value="P:signal transduction"/>
    <property type="evidence" value="ECO:0007669"/>
    <property type="project" value="UniProtKB-KW"/>
</dbReference>
<keyword evidence="3" id="KW-0175">Coiled coil</keyword>
<dbReference type="Proteomes" id="UP000004198">
    <property type="component" value="Unassembled WGS sequence"/>
</dbReference>
<dbReference type="PANTHER" id="PTHR32089:SF112">
    <property type="entry name" value="LYSOZYME-LIKE PROTEIN-RELATED"/>
    <property type="match status" value="1"/>
</dbReference>
<dbReference type="RefSeq" id="WP_007058964.1">
    <property type="nucleotide sequence ID" value="NZ_ACVI01000001.1"/>
</dbReference>
<dbReference type="PROSITE" id="PS50111">
    <property type="entry name" value="CHEMOTAXIS_TRANSDUC_2"/>
    <property type="match status" value="1"/>
</dbReference>
<dbReference type="Pfam" id="PF10114">
    <property type="entry name" value="PocR"/>
    <property type="match status" value="1"/>
</dbReference>
<keyword evidence="6" id="KW-1185">Reference proteome</keyword>
<dbReference type="PANTHER" id="PTHR32089">
    <property type="entry name" value="METHYL-ACCEPTING CHEMOTAXIS PROTEIN MCPB"/>
    <property type="match status" value="1"/>
</dbReference>
<dbReference type="SUPFAM" id="SSF58104">
    <property type="entry name" value="Methyl-accepting chemotaxis protein (MCP) signaling domain"/>
    <property type="match status" value="1"/>
</dbReference>
<dbReference type="EMBL" id="ACVI01000001">
    <property type="protein sequence ID" value="EET89490.1"/>
    <property type="molecule type" value="Genomic_DNA"/>
</dbReference>
<evidence type="ECO:0000313" key="5">
    <source>
        <dbReference type="EMBL" id="EET89490.1"/>
    </source>
</evidence>
<comment type="caution">
    <text evidence="5">The sequence shown here is derived from an EMBL/GenBank/DDBJ whole genome shotgun (WGS) entry which is preliminary data.</text>
</comment>
<feature type="domain" description="Methyl-accepting transducer" evidence="4">
    <location>
        <begin position="160"/>
        <end position="342"/>
    </location>
</feature>
<evidence type="ECO:0000256" key="1">
    <source>
        <dbReference type="ARBA" id="ARBA00023224"/>
    </source>
</evidence>
<dbReference type="Gene3D" id="1.10.287.950">
    <property type="entry name" value="Methyl-accepting chemotaxis protein"/>
    <property type="match status" value="1"/>
</dbReference>
<evidence type="ECO:0000259" key="4">
    <source>
        <dbReference type="PROSITE" id="PS50111"/>
    </source>
</evidence>
<dbReference type="Pfam" id="PF00015">
    <property type="entry name" value="MCPsignal"/>
    <property type="match status" value="1"/>
</dbReference>
<accession>C6PMJ8</accession>
<reference evidence="5 6" key="1">
    <citation type="submission" date="2009-06" db="EMBL/GenBank/DDBJ databases">
        <title>The draft genome of Clostridium carboxidivorans P7.</title>
        <authorList>
            <consortium name="US DOE Joint Genome Institute (JGI-PGF)"/>
            <person name="Lucas S."/>
            <person name="Copeland A."/>
            <person name="Lapidus A."/>
            <person name="Glavina del Rio T."/>
            <person name="Tice H."/>
            <person name="Bruce D."/>
            <person name="Goodwin L."/>
            <person name="Pitluck S."/>
            <person name="Larimer F."/>
            <person name="Land M.L."/>
            <person name="Hauser L."/>
            <person name="Hemme C.L."/>
        </authorList>
    </citation>
    <scope>NUCLEOTIDE SEQUENCE [LARGE SCALE GENOMIC DNA]</scope>
    <source>
        <strain evidence="5 6">P7</strain>
    </source>
</reference>
<dbReference type="eggNOG" id="COG4936">
    <property type="taxonomic scope" value="Bacteria"/>
</dbReference>
<dbReference type="STRING" id="536227.Ccar_02920"/>
<organism evidence="5 6">
    <name type="scientific">Clostridium carboxidivorans P7</name>
    <dbReference type="NCBI Taxonomy" id="536227"/>
    <lineage>
        <taxon>Bacteria</taxon>
        <taxon>Bacillati</taxon>
        <taxon>Bacillota</taxon>
        <taxon>Clostridia</taxon>
        <taxon>Eubacteriales</taxon>
        <taxon>Clostridiaceae</taxon>
        <taxon>Clostridium</taxon>
    </lineage>
</organism>
<sequence length="342" mass="37243">MGHNGNQHSWLDEVELKDLIDLNLLQKFQDDFANSFGIASITLDKDGNALTNGSNLTDFCMKYTHGSKLGEKRCLECDLKGLNESIRTGEAVTYDCHAGLVDFAAPIIVNGKHLGGIYGGQITNNELDEEKIRQLARELDINEDQYVAASKKVHVISKKELKIAAEVLHTVGNTLVQIGVKQYLFKKMFETLKENVEQASSLIDNLASSSVEISTNQQQLNNEVKKVENFSSEILNISESIKQIANETNMLGLNAAIEAARAGSAGAGFGIVADQIRKLSLKSKETANGIANVNLSIKESVDSSVQMSNGTLSLTEQQAASLEEVSANLEELKELSQNLNTL</sequence>
<dbReference type="PATRIC" id="fig|536227.13.peg.616"/>
<dbReference type="OrthoDB" id="1675535at2"/>
<evidence type="ECO:0000256" key="2">
    <source>
        <dbReference type="PROSITE-ProRule" id="PRU00284"/>
    </source>
</evidence>
<feature type="coiled-coil region" evidence="3">
    <location>
        <begin position="312"/>
        <end position="342"/>
    </location>
</feature>
<protein>
    <submittedName>
        <fullName evidence="5">Methyl-accepting chemotaxis sensory transducer</fullName>
    </submittedName>
</protein>
<dbReference type="AlphaFoldDB" id="C6PMJ8"/>
<dbReference type="GO" id="GO:0016020">
    <property type="term" value="C:membrane"/>
    <property type="evidence" value="ECO:0007669"/>
    <property type="project" value="InterPro"/>
</dbReference>
<dbReference type="InterPro" id="IPR004089">
    <property type="entry name" value="MCPsignal_dom"/>
</dbReference>
<dbReference type="InterPro" id="IPR018771">
    <property type="entry name" value="PocR_dom"/>
</dbReference>
<proteinExistence type="predicted"/>
<feature type="coiled-coil region" evidence="3">
    <location>
        <begin position="125"/>
        <end position="152"/>
    </location>
</feature>
<evidence type="ECO:0000256" key="3">
    <source>
        <dbReference type="SAM" id="Coils"/>
    </source>
</evidence>
<name>C6PMJ8_9CLOT</name>
<dbReference type="KEGG" id="cck:Ccar_02920"/>
<gene>
    <name evidence="5" type="ORF">CcarbDRAFT_0079</name>
</gene>